<proteinExistence type="predicted"/>
<reference evidence="1 2" key="1">
    <citation type="submission" date="2019-03" db="EMBL/GenBank/DDBJ databases">
        <title>Dyadobacter AR-3-6 sp. nov., isolated from arctic soil.</title>
        <authorList>
            <person name="Chaudhary D.K."/>
        </authorList>
    </citation>
    <scope>NUCLEOTIDE SEQUENCE [LARGE SCALE GENOMIC DNA]</scope>
    <source>
        <strain evidence="1 2">AR-3-6</strain>
    </source>
</reference>
<dbReference type="Proteomes" id="UP000294850">
    <property type="component" value="Unassembled WGS sequence"/>
</dbReference>
<gene>
    <name evidence="1" type="ORF">E0F88_08145</name>
</gene>
<evidence type="ECO:0000313" key="1">
    <source>
        <dbReference type="EMBL" id="TDE16213.1"/>
    </source>
</evidence>
<sequence>MRYLRYIFLLIGAAIWIVALSPDLSSKMTAQDSYRFGDLYRLSNLSQFKDPRAACPDYKAPAKSTSKKVHLYLIGDSFTEKERVGQKDFAADAYTNVRWGEVLHFKPDPAEVNILLIESVERHFRDKFTAGPLTNLVADSATFVNRNFDQPFMNKLDDAFRSKSTEGRLDEILFQNDFVLALKQLKADFNYKIFNRVNKEVTRVNDDKNIVYYMDTDTDTTKLTSSFSELSNSEVDSLVIHLNKSREIALKLGFDAVVLSIIPNKVSVLMPDYGHYNSLIDKVYSHPALEIPYIDVYQDFRKMGDRAYLKGDSHWTCAGQYLWLNKANQTINQLANKPIL</sequence>
<dbReference type="OrthoDB" id="961233at2"/>
<evidence type="ECO:0008006" key="3">
    <source>
        <dbReference type="Google" id="ProtNLM"/>
    </source>
</evidence>
<keyword evidence="2" id="KW-1185">Reference proteome</keyword>
<protein>
    <recommendedName>
        <fullName evidence="3">AlgX/AlgJ SGNH hydrolase-like domain-containing protein</fullName>
    </recommendedName>
</protein>
<name>A0A4R5DYH0_9BACT</name>
<dbReference type="RefSeq" id="WP_131957747.1">
    <property type="nucleotide sequence ID" value="NZ_SMFL01000003.1"/>
</dbReference>
<evidence type="ECO:0000313" key="2">
    <source>
        <dbReference type="Proteomes" id="UP000294850"/>
    </source>
</evidence>
<accession>A0A4R5DYH0</accession>
<organism evidence="1 2">
    <name type="scientific">Dyadobacter psychrotolerans</name>
    <dbReference type="NCBI Taxonomy" id="2541721"/>
    <lineage>
        <taxon>Bacteria</taxon>
        <taxon>Pseudomonadati</taxon>
        <taxon>Bacteroidota</taxon>
        <taxon>Cytophagia</taxon>
        <taxon>Cytophagales</taxon>
        <taxon>Spirosomataceae</taxon>
        <taxon>Dyadobacter</taxon>
    </lineage>
</organism>
<dbReference type="EMBL" id="SMFL01000003">
    <property type="protein sequence ID" value="TDE16213.1"/>
    <property type="molecule type" value="Genomic_DNA"/>
</dbReference>
<comment type="caution">
    <text evidence="1">The sequence shown here is derived from an EMBL/GenBank/DDBJ whole genome shotgun (WGS) entry which is preliminary data.</text>
</comment>
<dbReference type="AlphaFoldDB" id="A0A4R5DYH0"/>